<feature type="compositionally biased region" description="Low complexity" evidence="6">
    <location>
        <begin position="266"/>
        <end position="278"/>
    </location>
</feature>
<dbReference type="PROSITE" id="PS00178">
    <property type="entry name" value="AA_TRNA_LIGASE_I"/>
    <property type="match status" value="1"/>
</dbReference>
<dbReference type="AlphaFoldDB" id="A0A1D6FGW0"/>
<keyword evidence="1" id="KW-0436">Ligase</keyword>
<dbReference type="PANTHER" id="PTHR42765:SF1">
    <property type="entry name" value="ISOLEUCINE--TRNA LIGASE, MITOCHONDRIAL"/>
    <property type="match status" value="1"/>
</dbReference>
<protein>
    <submittedName>
        <fullName evidence="8">GTP binding</fullName>
    </submittedName>
</protein>
<dbReference type="InterPro" id="IPR002300">
    <property type="entry name" value="aa-tRNA-synth_Ia"/>
</dbReference>
<keyword evidence="2" id="KW-0547">Nucleotide-binding</keyword>
<dbReference type="InParanoid" id="A0A1D6FGW0"/>
<dbReference type="EMBL" id="CM000784">
    <property type="protein sequence ID" value="AQK91079.1"/>
    <property type="molecule type" value="Genomic_DNA"/>
</dbReference>
<dbReference type="STRING" id="4577.A0A1D6FGW0"/>
<dbReference type="Gene3D" id="3.40.50.620">
    <property type="entry name" value="HUPs"/>
    <property type="match status" value="1"/>
</dbReference>
<sequence length="278" mass="30764">MEAASCCRVFSTQWCRFPLRRLSAPPWPQPFCTESNGGLVTPSASKWMSRGPVMAAKKAAEGGKQEDGKYKHIVDLTETTFGLRANSVQREPELQKLWDDNQVLKSVSERNTGTAFVLHDGPPYANGDLHMGHALNKILRTTVGVDIQMFEILLCVGSKADLVPVRSVDGDSQGLERLFGALSAHMWPGMILKSGNRITAPFLVEKQESKDDESNYDLEYDVLSHGFDDHWKFVGETSTSRRFERSNEADGAQKHTHQVVKASIDSSTSNPLPSNTPT</sequence>
<dbReference type="eggNOG" id="KOG4273">
    <property type="taxonomic scope" value="Eukaryota"/>
</dbReference>
<dbReference type="ExpressionAtlas" id="A0A1D6FGW0">
    <property type="expression patterns" value="baseline and differential"/>
</dbReference>
<evidence type="ECO:0000313" key="8">
    <source>
        <dbReference type="EMBL" id="AQK91079.1"/>
    </source>
</evidence>
<dbReference type="InterPro" id="IPR014729">
    <property type="entry name" value="Rossmann-like_a/b/a_fold"/>
</dbReference>
<evidence type="ECO:0000256" key="3">
    <source>
        <dbReference type="ARBA" id="ARBA00022840"/>
    </source>
</evidence>
<reference evidence="8" key="1">
    <citation type="submission" date="2015-12" db="EMBL/GenBank/DDBJ databases">
        <title>Update maize B73 reference genome by single molecule sequencing technologies.</title>
        <authorList>
            <consortium name="Maize Genome Sequencing Project"/>
            <person name="Ware D."/>
        </authorList>
    </citation>
    <scope>NUCLEOTIDE SEQUENCE</scope>
    <source>
        <tissue evidence="8">Seedling</tissue>
    </source>
</reference>
<dbReference type="GO" id="GO:0004812">
    <property type="term" value="F:aminoacyl-tRNA ligase activity"/>
    <property type="evidence" value="ECO:0007669"/>
    <property type="project" value="UniProtKB-KW"/>
</dbReference>
<name>A0A1D6FGW0_MAIZE</name>
<dbReference type="GO" id="GO:0005524">
    <property type="term" value="F:ATP binding"/>
    <property type="evidence" value="ECO:0007669"/>
    <property type="project" value="UniProtKB-KW"/>
</dbReference>
<dbReference type="PANTHER" id="PTHR42765">
    <property type="entry name" value="SOLEUCYL-TRNA SYNTHETASE"/>
    <property type="match status" value="1"/>
</dbReference>
<dbReference type="GO" id="GO:0009791">
    <property type="term" value="P:post-embryonic development"/>
    <property type="evidence" value="ECO:0007669"/>
    <property type="project" value="UniProtKB-ARBA"/>
</dbReference>
<dbReference type="Pfam" id="PF00133">
    <property type="entry name" value="tRNA-synt_1"/>
    <property type="match status" value="1"/>
</dbReference>
<evidence type="ECO:0000256" key="2">
    <source>
        <dbReference type="ARBA" id="ARBA00022741"/>
    </source>
</evidence>
<organism evidence="8">
    <name type="scientific">Zea mays</name>
    <name type="common">Maize</name>
    <dbReference type="NCBI Taxonomy" id="4577"/>
    <lineage>
        <taxon>Eukaryota</taxon>
        <taxon>Viridiplantae</taxon>
        <taxon>Streptophyta</taxon>
        <taxon>Embryophyta</taxon>
        <taxon>Tracheophyta</taxon>
        <taxon>Spermatophyta</taxon>
        <taxon>Magnoliopsida</taxon>
        <taxon>Liliopsida</taxon>
        <taxon>Poales</taxon>
        <taxon>Poaceae</taxon>
        <taxon>PACMAD clade</taxon>
        <taxon>Panicoideae</taxon>
        <taxon>Andropogonodae</taxon>
        <taxon>Andropogoneae</taxon>
        <taxon>Tripsacinae</taxon>
        <taxon>Zea</taxon>
    </lineage>
</organism>
<keyword evidence="5" id="KW-0030">Aminoacyl-tRNA synthetase</keyword>
<keyword evidence="4" id="KW-0648">Protein biosynthesis</keyword>
<dbReference type="eggNOG" id="KOG0433">
    <property type="taxonomic scope" value="Eukaryota"/>
</dbReference>
<accession>A0A1D6FGW0</accession>
<evidence type="ECO:0000256" key="6">
    <source>
        <dbReference type="SAM" id="MobiDB-lite"/>
    </source>
</evidence>
<feature type="compositionally biased region" description="Basic and acidic residues" evidence="6">
    <location>
        <begin position="242"/>
        <end position="253"/>
    </location>
</feature>
<evidence type="ECO:0000256" key="4">
    <source>
        <dbReference type="ARBA" id="ARBA00022917"/>
    </source>
</evidence>
<proteinExistence type="predicted"/>
<dbReference type="GO" id="GO:0048608">
    <property type="term" value="P:reproductive structure development"/>
    <property type="evidence" value="ECO:0007669"/>
    <property type="project" value="UniProtKB-ARBA"/>
</dbReference>
<dbReference type="InterPro" id="IPR001412">
    <property type="entry name" value="aa-tRNA-synth_I_CS"/>
</dbReference>
<evidence type="ECO:0000256" key="1">
    <source>
        <dbReference type="ARBA" id="ARBA00022598"/>
    </source>
</evidence>
<dbReference type="SUPFAM" id="SSF52374">
    <property type="entry name" value="Nucleotidylyl transferase"/>
    <property type="match status" value="1"/>
</dbReference>
<feature type="domain" description="Aminoacyl-tRNA synthetase class Ia" evidence="7">
    <location>
        <begin position="94"/>
        <end position="143"/>
    </location>
</feature>
<dbReference type="InterPro" id="IPR050081">
    <property type="entry name" value="Ile-tRNA_ligase"/>
</dbReference>
<gene>
    <name evidence="8" type="ORF">ZEAMMB73_Zm00001d008959</name>
</gene>
<keyword evidence="3" id="KW-0067">ATP-binding</keyword>
<feature type="region of interest" description="Disordered" evidence="6">
    <location>
        <begin position="242"/>
        <end position="278"/>
    </location>
</feature>
<dbReference type="GO" id="GO:0006418">
    <property type="term" value="P:tRNA aminoacylation for protein translation"/>
    <property type="evidence" value="ECO:0007669"/>
    <property type="project" value="InterPro"/>
</dbReference>
<evidence type="ECO:0000256" key="5">
    <source>
        <dbReference type="ARBA" id="ARBA00023146"/>
    </source>
</evidence>
<evidence type="ECO:0000259" key="7">
    <source>
        <dbReference type="Pfam" id="PF00133"/>
    </source>
</evidence>